<feature type="compositionally biased region" description="Basic and acidic residues" evidence="6">
    <location>
        <begin position="16"/>
        <end position="33"/>
    </location>
</feature>
<dbReference type="Proteomes" id="UP000052268">
    <property type="component" value="Unassembled WGS sequence"/>
</dbReference>
<evidence type="ECO:0000313" key="8">
    <source>
        <dbReference type="EMBL" id="KMS52870.1"/>
    </source>
</evidence>
<evidence type="ECO:0000256" key="3">
    <source>
        <dbReference type="ARBA" id="ARBA00022692"/>
    </source>
</evidence>
<keyword evidence="5 7" id="KW-0472">Membrane</keyword>
<feature type="transmembrane region" description="Helical" evidence="7">
    <location>
        <begin position="217"/>
        <end position="241"/>
    </location>
</feature>
<evidence type="ECO:0000256" key="6">
    <source>
        <dbReference type="SAM" id="MobiDB-lite"/>
    </source>
</evidence>
<feature type="transmembrane region" description="Helical" evidence="7">
    <location>
        <begin position="174"/>
        <end position="197"/>
    </location>
</feature>
<dbReference type="Pfam" id="PF03631">
    <property type="entry name" value="Virul_fac_BrkB"/>
    <property type="match status" value="1"/>
</dbReference>
<dbReference type="PANTHER" id="PTHR30213">
    <property type="entry name" value="INNER MEMBRANE PROTEIN YHJD"/>
    <property type="match status" value="1"/>
</dbReference>
<feature type="transmembrane region" description="Helical" evidence="7">
    <location>
        <begin position="282"/>
        <end position="306"/>
    </location>
</feature>
<dbReference type="EMBL" id="JACU01000008">
    <property type="protein sequence ID" value="KMS52870.1"/>
    <property type="molecule type" value="Genomic_DNA"/>
</dbReference>
<proteinExistence type="predicted"/>
<feature type="transmembrane region" description="Helical" evidence="7">
    <location>
        <begin position="72"/>
        <end position="94"/>
    </location>
</feature>
<dbReference type="AlphaFoldDB" id="A0A0J8ACM9"/>
<gene>
    <name evidence="8" type="ORF">V474_25350</name>
</gene>
<dbReference type="NCBIfam" id="TIGR00765">
    <property type="entry name" value="yihY_not_rbn"/>
    <property type="match status" value="1"/>
</dbReference>
<comment type="subcellular location">
    <subcellularLocation>
        <location evidence="1">Cell membrane</location>
        <topology evidence="1">Multi-pass membrane protein</topology>
    </subcellularLocation>
</comment>
<dbReference type="GO" id="GO:0005886">
    <property type="term" value="C:plasma membrane"/>
    <property type="evidence" value="ECO:0007669"/>
    <property type="project" value="UniProtKB-SubCell"/>
</dbReference>
<dbReference type="InterPro" id="IPR017039">
    <property type="entry name" value="Virul_fac_BrkB"/>
</dbReference>
<feature type="transmembrane region" description="Helical" evidence="7">
    <location>
        <begin position="253"/>
        <end position="270"/>
    </location>
</feature>
<reference evidence="8 9" key="1">
    <citation type="journal article" date="2015" name="G3 (Bethesda)">
        <title>Insights into Ongoing Evolution of the Hexachlorocyclohexane Catabolic Pathway from Comparative Genomics of Ten Sphingomonadaceae Strains.</title>
        <authorList>
            <person name="Pearce S.L."/>
            <person name="Oakeshott J.G."/>
            <person name="Pandey G."/>
        </authorList>
    </citation>
    <scope>NUCLEOTIDE SEQUENCE [LARGE SCALE GENOMIC DNA]</scope>
    <source>
        <strain evidence="8 9">LL02</strain>
    </source>
</reference>
<dbReference type="PATRIC" id="fig|1114963.3.peg.3925"/>
<keyword evidence="4 7" id="KW-1133">Transmembrane helix</keyword>
<sequence length="347" mass="37589">MASDAPGAADGAGGHHRSEPHRSEPHRSEPHRHEPLRRKLKRKAGPGTRFFRVLMRVINGTWDDGFIHAGNLAYMTLLALFPFFIALAAIFSALGEQDQLGASIDAVLRALPPRVSEVLGPVGHDVAAARHGHLLWIGGIFGLWTTTSLVETIRDILHRAYNTSKRPRFWRARLISTALIFGSVLLLLISLSSQVLISASETIISVLFPRLDDLSGQIAISSAISAGALFGSIYLLFYLLTPSAYQKQKCPKWPGAVLVTAWWLLVAYTLPKVLQTFFSYDLTYGSLAGVMIALFFFWLVGLGMVVGAELNAALAGAPEVPDTPASPATARGIPSGPNDKESTGRNE</sequence>
<protein>
    <submittedName>
        <fullName evidence="8">Ribonuclease BN</fullName>
    </submittedName>
</protein>
<keyword evidence="9" id="KW-1185">Reference proteome</keyword>
<dbReference type="RefSeq" id="WP_082699865.1">
    <property type="nucleotide sequence ID" value="NZ_KQ130456.1"/>
</dbReference>
<organism evidence="8 9">
    <name type="scientific">Novosphingobium barchaimii LL02</name>
    <dbReference type="NCBI Taxonomy" id="1114963"/>
    <lineage>
        <taxon>Bacteria</taxon>
        <taxon>Pseudomonadati</taxon>
        <taxon>Pseudomonadota</taxon>
        <taxon>Alphaproteobacteria</taxon>
        <taxon>Sphingomonadales</taxon>
        <taxon>Sphingomonadaceae</taxon>
        <taxon>Novosphingobium</taxon>
    </lineage>
</organism>
<feature type="region of interest" description="Disordered" evidence="6">
    <location>
        <begin position="1"/>
        <end position="41"/>
    </location>
</feature>
<comment type="caution">
    <text evidence="8">The sequence shown here is derived from an EMBL/GenBank/DDBJ whole genome shotgun (WGS) entry which is preliminary data.</text>
</comment>
<evidence type="ECO:0000256" key="5">
    <source>
        <dbReference type="ARBA" id="ARBA00023136"/>
    </source>
</evidence>
<accession>A0A0J8ACM9</accession>
<feature type="region of interest" description="Disordered" evidence="6">
    <location>
        <begin position="319"/>
        <end position="347"/>
    </location>
</feature>
<keyword evidence="2" id="KW-1003">Cell membrane</keyword>
<dbReference type="PANTHER" id="PTHR30213:SF0">
    <property type="entry name" value="UPF0761 MEMBRANE PROTEIN YIHY"/>
    <property type="match status" value="1"/>
</dbReference>
<keyword evidence="3 7" id="KW-0812">Transmembrane</keyword>
<evidence type="ECO:0000313" key="9">
    <source>
        <dbReference type="Proteomes" id="UP000052268"/>
    </source>
</evidence>
<evidence type="ECO:0000256" key="4">
    <source>
        <dbReference type="ARBA" id="ARBA00022989"/>
    </source>
</evidence>
<name>A0A0J8ACM9_9SPHN</name>
<feature type="compositionally biased region" description="Basic and acidic residues" evidence="6">
    <location>
        <begin position="338"/>
        <end position="347"/>
    </location>
</feature>
<evidence type="ECO:0000256" key="2">
    <source>
        <dbReference type="ARBA" id="ARBA00022475"/>
    </source>
</evidence>
<evidence type="ECO:0000256" key="7">
    <source>
        <dbReference type="SAM" id="Phobius"/>
    </source>
</evidence>
<evidence type="ECO:0000256" key="1">
    <source>
        <dbReference type="ARBA" id="ARBA00004651"/>
    </source>
</evidence>